<evidence type="ECO:0000313" key="8">
    <source>
        <dbReference type="Proteomes" id="UP001476950"/>
    </source>
</evidence>
<keyword evidence="8" id="KW-1185">Reference proteome</keyword>
<dbReference type="EMBL" id="JAMPLM010000018">
    <property type="protein sequence ID" value="MEP1060504.1"/>
    <property type="molecule type" value="Genomic_DNA"/>
</dbReference>
<dbReference type="InterPro" id="IPR006330">
    <property type="entry name" value="Ado/ade_deaminase"/>
</dbReference>
<proteinExistence type="inferred from homology"/>
<evidence type="ECO:0000256" key="3">
    <source>
        <dbReference type="ARBA" id="ARBA00022723"/>
    </source>
</evidence>
<evidence type="ECO:0000256" key="2">
    <source>
        <dbReference type="ARBA" id="ARBA00006676"/>
    </source>
</evidence>
<comment type="caution">
    <text evidence="7">The sequence shown here is derived from an EMBL/GenBank/DDBJ whole genome shotgun (WGS) entry which is preliminary data.</text>
</comment>
<name>A0ABV0KMR7_9CYAN</name>
<comment type="cofactor">
    <cofactor evidence="1">
        <name>Zn(2+)</name>
        <dbReference type="ChEBI" id="CHEBI:29105"/>
    </cofactor>
</comment>
<comment type="similarity">
    <text evidence="2">Belongs to the metallo-dependent hydrolases superfamily. Adenosine and AMP deaminases family.</text>
</comment>
<dbReference type="EC" id="3.5.4.4" evidence="7"/>
<dbReference type="Gene3D" id="3.20.20.140">
    <property type="entry name" value="Metal-dependent hydrolases"/>
    <property type="match status" value="1"/>
</dbReference>
<sequence length="352" mass="39815">MRMNYEMNQMSKRLRAMPKVEIHTHLIGTADAETIYRIAQRNRIALPVSSLGEWKLFYEFRDFTHFIEVYSIARQCVRTPDDYVFLVEQFLKHQAEQNIRYSEVHFGTALASDGLTDTELLEALSLGATNGEAKYGSRVKFIAAIVRHSPDLQKQTLECALQGQDRGLVVGLGLAGQEKGYAPEAFAETFAEARRQGLRVVAHAGEVVGAESIWAALDHLKVERIGHGVRCLEDDALVQKLRDLQIPLEVSPQSNYCLGIVDRTQPHPIRQLMDAGLYCTLNSDDPPMFKTNLVHEYLTLAAQGFSWDELWQLNLNTLEASFLPELEKNTYRQEWQAFLTHHLSNFSPAAPA</sequence>
<dbReference type="GO" id="GO:0016787">
    <property type="term" value="F:hydrolase activity"/>
    <property type="evidence" value="ECO:0007669"/>
    <property type="project" value="UniProtKB-KW"/>
</dbReference>
<evidence type="ECO:0000256" key="4">
    <source>
        <dbReference type="ARBA" id="ARBA00022801"/>
    </source>
</evidence>
<reference evidence="7 8" key="1">
    <citation type="submission" date="2022-04" db="EMBL/GenBank/DDBJ databases">
        <title>Positive selection, recombination, and allopatry shape intraspecific diversity of widespread and dominant cyanobacteria.</title>
        <authorList>
            <person name="Wei J."/>
            <person name="Shu W."/>
            <person name="Hu C."/>
        </authorList>
    </citation>
    <scope>NUCLEOTIDE SEQUENCE [LARGE SCALE GENOMIC DNA]</scope>
    <source>
        <strain evidence="7 8">AS-A4</strain>
    </source>
</reference>
<dbReference type="InterPro" id="IPR032466">
    <property type="entry name" value="Metal_Hydrolase"/>
</dbReference>
<evidence type="ECO:0000256" key="1">
    <source>
        <dbReference type="ARBA" id="ARBA00001947"/>
    </source>
</evidence>
<accession>A0ABV0KMR7</accession>
<evidence type="ECO:0000256" key="5">
    <source>
        <dbReference type="ARBA" id="ARBA00022833"/>
    </source>
</evidence>
<dbReference type="Pfam" id="PF00962">
    <property type="entry name" value="A_deaminase"/>
    <property type="match status" value="1"/>
</dbReference>
<dbReference type="PANTHER" id="PTHR43114:SF6">
    <property type="entry name" value="ADENINE DEAMINASE"/>
    <property type="match status" value="1"/>
</dbReference>
<organism evidence="7 8">
    <name type="scientific">Stenomitos frigidus AS-A4</name>
    <dbReference type="NCBI Taxonomy" id="2933935"/>
    <lineage>
        <taxon>Bacteria</taxon>
        <taxon>Bacillati</taxon>
        <taxon>Cyanobacteriota</taxon>
        <taxon>Cyanophyceae</taxon>
        <taxon>Leptolyngbyales</taxon>
        <taxon>Leptolyngbyaceae</taxon>
        <taxon>Stenomitos</taxon>
    </lineage>
</organism>
<dbReference type="SUPFAM" id="SSF51556">
    <property type="entry name" value="Metallo-dependent hydrolases"/>
    <property type="match status" value="1"/>
</dbReference>
<dbReference type="Proteomes" id="UP001476950">
    <property type="component" value="Unassembled WGS sequence"/>
</dbReference>
<protein>
    <submittedName>
        <fullName evidence="7">Adenosine deaminase</fullName>
        <ecNumber evidence="7">3.5.4.4</ecNumber>
    </submittedName>
</protein>
<keyword evidence="3" id="KW-0479">Metal-binding</keyword>
<dbReference type="RefSeq" id="WP_190452541.1">
    <property type="nucleotide sequence ID" value="NZ_JAMPLM010000018.1"/>
</dbReference>
<evidence type="ECO:0000313" key="7">
    <source>
        <dbReference type="EMBL" id="MEP1060504.1"/>
    </source>
</evidence>
<keyword evidence="5" id="KW-0862">Zinc</keyword>
<feature type="domain" description="Adenosine deaminase" evidence="6">
    <location>
        <begin position="18"/>
        <end position="332"/>
    </location>
</feature>
<gene>
    <name evidence="7" type="primary">add</name>
    <name evidence="7" type="ORF">NDI38_18895</name>
</gene>
<dbReference type="PANTHER" id="PTHR43114">
    <property type="entry name" value="ADENINE DEAMINASE"/>
    <property type="match status" value="1"/>
</dbReference>
<keyword evidence="4 7" id="KW-0378">Hydrolase</keyword>
<dbReference type="NCBIfam" id="TIGR01430">
    <property type="entry name" value="aden_deam"/>
    <property type="match status" value="1"/>
</dbReference>
<evidence type="ECO:0000259" key="6">
    <source>
        <dbReference type="Pfam" id="PF00962"/>
    </source>
</evidence>
<dbReference type="InterPro" id="IPR001365">
    <property type="entry name" value="A_deaminase_dom"/>
</dbReference>